<dbReference type="InterPro" id="IPR011050">
    <property type="entry name" value="Pectin_lyase_fold/virulence"/>
</dbReference>
<dbReference type="RefSeq" id="WP_203655326.1">
    <property type="nucleotide sequence ID" value="NZ_BONR01000003.1"/>
</dbReference>
<dbReference type="InterPro" id="IPR012334">
    <property type="entry name" value="Pectin_lyas_fold"/>
</dbReference>
<dbReference type="Proteomes" id="UP000652354">
    <property type="component" value="Unassembled WGS sequence"/>
</dbReference>
<evidence type="ECO:0000313" key="2">
    <source>
        <dbReference type="EMBL" id="GIG54736.1"/>
    </source>
</evidence>
<organism evidence="2 3">
    <name type="scientific">Demequina activiva</name>
    <dbReference type="NCBI Taxonomy" id="1582364"/>
    <lineage>
        <taxon>Bacteria</taxon>
        <taxon>Bacillati</taxon>
        <taxon>Actinomycetota</taxon>
        <taxon>Actinomycetes</taxon>
        <taxon>Micrococcales</taxon>
        <taxon>Demequinaceae</taxon>
        <taxon>Demequina</taxon>
    </lineage>
</organism>
<dbReference type="NCBIfam" id="NF041518">
    <property type="entry name" value="choice_anch_Q"/>
    <property type="match status" value="1"/>
</dbReference>
<feature type="signal peptide" evidence="1">
    <location>
        <begin position="1"/>
        <end position="28"/>
    </location>
</feature>
<accession>A0A919Q2M9</accession>
<dbReference type="AlphaFoldDB" id="A0A919Q2M9"/>
<name>A0A919Q2M9_9MICO</name>
<evidence type="ECO:0000256" key="1">
    <source>
        <dbReference type="SAM" id="SignalP"/>
    </source>
</evidence>
<dbReference type="InterPro" id="IPR059226">
    <property type="entry name" value="Choice_anch_Q_dom"/>
</dbReference>
<dbReference type="EMBL" id="BONR01000003">
    <property type="protein sequence ID" value="GIG54736.1"/>
    <property type="molecule type" value="Genomic_DNA"/>
</dbReference>
<dbReference type="InterPro" id="IPR006311">
    <property type="entry name" value="TAT_signal"/>
</dbReference>
<dbReference type="Gene3D" id="2.160.20.10">
    <property type="entry name" value="Single-stranded right-handed beta-helix, Pectin lyase-like"/>
    <property type="match status" value="1"/>
</dbReference>
<gene>
    <name evidence="2" type="ORF">Dac01nite_14880</name>
</gene>
<sequence>MSTIHSRARLRRASLVTAAALVAGTLSAAPAGAEIPCPDSSEFDVASADEYADALACASQASEGAQRITLIDDFSIPALQRNEYYGTQPLTITAQPGVVVSGQPGEEMGDPTLGSFLVALPIELFGPSAPQEILGDTELLDEQPIEPSASINEIEPMAELPAGPGSITLENVHLADFTASAGVLVASGAPLHISGSTFTDNGIAIDEESPSFEALFLTAVSASGDLTIEGSTFTGNSGLYGGAVSNLLYQFAGEGDLDDAPSVSISDSDFTGNSAYVGGAVISMGAMTVTDSAFTANVGTLGSALLAASDLTLTGSTIAANDSVTSPDGLSEVPMGGAAVALISDFDSGAGASATVVNSTFADNVNGGATLLLAENAELDLHQSTFVGNTLDDETGAEVLLLEGTSATIHGTAFASAGVAACAAYGDVAIATSYVFDDGSCTGDWSGEGDLGDGLDAMLGALADNGGSTLTALPSADSPLIDAIPAGSLTVDVDQRGVSRPQGGAGDIGAAEVEAPVVEAGTVAFEVSTPGGTLTGTASPALAVTGIAWVDVADLPTPPAGTALPFGAATFSVAVPEAGDTVTLTLTAPRPFTSAFKVSDSGWEAIPGATLSADRMTVTYTLTDGGELDEDGAANGVIVDPVALAIQATFTG</sequence>
<comment type="caution">
    <text evidence="2">The sequence shown here is derived from an EMBL/GenBank/DDBJ whole genome shotgun (WGS) entry which is preliminary data.</text>
</comment>
<protein>
    <submittedName>
        <fullName evidence="2">Uncharacterized protein</fullName>
    </submittedName>
</protein>
<feature type="chain" id="PRO_5037184916" evidence="1">
    <location>
        <begin position="29"/>
        <end position="652"/>
    </location>
</feature>
<evidence type="ECO:0000313" key="3">
    <source>
        <dbReference type="Proteomes" id="UP000652354"/>
    </source>
</evidence>
<reference evidence="2" key="1">
    <citation type="submission" date="2021-01" db="EMBL/GenBank/DDBJ databases">
        <title>Whole genome shotgun sequence of Demequina activiva NBRC 110675.</title>
        <authorList>
            <person name="Komaki H."/>
            <person name="Tamura T."/>
        </authorList>
    </citation>
    <scope>NUCLEOTIDE SEQUENCE</scope>
    <source>
        <strain evidence="2">NBRC 110675</strain>
    </source>
</reference>
<dbReference type="PROSITE" id="PS51318">
    <property type="entry name" value="TAT"/>
    <property type="match status" value="1"/>
</dbReference>
<keyword evidence="1" id="KW-0732">Signal</keyword>
<dbReference type="NCBIfam" id="NF041766">
    <property type="entry name" value="choice_anch_U"/>
    <property type="match status" value="1"/>
</dbReference>
<proteinExistence type="predicted"/>
<keyword evidence="3" id="KW-1185">Reference proteome</keyword>
<dbReference type="InterPro" id="IPR053784">
    <property type="entry name" value="Choice_anch_U_dom"/>
</dbReference>
<dbReference type="SUPFAM" id="SSF51126">
    <property type="entry name" value="Pectin lyase-like"/>
    <property type="match status" value="1"/>
</dbReference>